<dbReference type="Pfam" id="PF13440">
    <property type="entry name" value="Polysacc_synt_3"/>
    <property type="match status" value="1"/>
</dbReference>
<feature type="transmembrane region" description="Helical" evidence="7">
    <location>
        <begin position="323"/>
        <end position="342"/>
    </location>
</feature>
<dbReference type="GO" id="GO:0005886">
    <property type="term" value="C:plasma membrane"/>
    <property type="evidence" value="ECO:0007669"/>
    <property type="project" value="UniProtKB-SubCell"/>
</dbReference>
<evidence type="ECO:0000256" key="5">
    <source>
        <dbReference type="ARBA" id="ARBA00022989"/>
    </source>
</evidence>
<keyword evidence="3" id="KW-1003">Cell membrane</keyword>
<gene>
    <name evidence="8" type="ORF">E2L08_07150</name>
</gene>
<feature type="transmembrane region" description="Helical" evidence="7">
    <location>
        <begin position="354"/>
        <end position="377"/>
    </location>
</feature>
<dbReference type="PANTHER" id="PTHR30250">
    <property type="entry name" value="PST FAMILY PREDICTED COLANIC ACID TRANSPORTER"/>
    <property type="match status" value="1"/>
</dbReference>
<evidence type="ECO:0000256" key="3">
    <source>
        <dbReference type="ARBA" id="ARBA00022475"/>
    </source>
</evidence>
<feature type="transmembrane region" description="Helical" evidence="7">
    <location>
        <begin position="181"/>
        <end position="200"/>
    </location>
</feature>
<feature type="transmembrane region" description="Helical" evidence="7">
    <location>
        <begin position="150"/>
        <end position="169"/>
    </location>
</feature>
<comment type="caution">
    <text evidence="8">The sequence shown here is derived from an EMBL/GenBank/DDBJ whole genome shotgun (WGS) entry which is preliminary data.</text>
</comment>
<dbReference type="InterPro" id="IPR050833">
    <property type="entry name" value="Poly_Biosynth_Transport"/>
</dbReference>
<dbReference type="EMBL" id="SNAA01000006">
    <property type="protein sequence ID" value="TDL81108.1"/>
    <property type="molecule type" value="Genomic_DNA"/>
</dbReference>
<feature type="transmembrane region" description="Helical" evidence="7">
    <location>
        <begin position="79"/>
        <end position="103"/>
    </location>
</feature>
<keyword evidence="4 7" id="KW-0812">Transmembrane</keyword>
<accession>A0A4R6AFA9</accession>
<evidence type="ECO:0000256" key="4">
    <source>
        <dbReference type="ARBA" id="ARBA00022692"/>
    </source>
</evidence>
<feature type="transmembrane region" description="Helical" evidence="7">
    <location>
        <begin position="389"/>
        <end position="409"/>
    </location>
</feature>
<name>A0A4R6AFA9_9RHOB</name>
<feature type="transmembrane region" description="Helical" evidence="7">
    <location>
        <begin position="115"/>
        <end position="138"/>
    </location>
</feature>
<feature type="transmembrane region" description="Helical" evidence="7">
    <location>
        <begin position="206"/>
        <end position="226"/>
    </location>
</feature>
<proteinExistence type="inferred from homology"/>
<comment type="subcellular location">
    <subcellularLocation>
        <location evidence="1">Cell membrane</location>
        <topology evidence="1">Multi-pass membrane protein</topology>
    </subcellularLocation>
</comment>
<feature type="transmembrane region" description="Helical" evidence="7">
    <location>
        <begin position="415"/>
        <end position="435"/>
    </location>
</feature>
<evidence type="ECO:0000313" key="8">
    <source>
        <dbReference type="EMBL" id="TDL81108.1"/>
    </source>
</evidence>
<dbReference type="AlphaFoldDB" id="A0A4R6AFA9"/>
<comment type="similarity">
    <text evidence="2">Belongs to the polysaccharide synthase family.</text>
</comment>
<feature type="transmembrane region" description="Helical" evidence="7">
    <location>
        <begin position="447"/>
        <end position="471"/>
    </location>
</feature>
<organism evidence="8 9">
    <name type="scientific">Palleronia sediminis</name>
    <dbReference type="NCBI Taxonomy" id="2547833"/>
    <lineage>
        <taxon>Bacteria</taxon>
        <taxon>Pseudomonadati</taxon>
        <taxon>Pseudomonadota</taxon>
        <taxon>Alphaproteobacteria</taxon>
        <taxon>Rhodobacterales</taxon>
        <taxon>Roseobacteraceae</taxon>
        <taxon>Palleronia</taxon>
    </lineage>
</organism>
<dbReference type="OrthoDB" id="7494690at2"/>
<protein>
    <submittedName>
        <fullName evidence="8">Polysaccharide biosynthesis protein</fullName>
    </submittedName>
</protein>
<keyword evidence="5 7" id="KW-1133">Transmembrane helix</keyword>
<evidence type="ECO:0000256" key="6">
    <source>
        <dbReference type="ARBA" id="ARBA00023136"/>
    </source>
</evidence>
<sequence>MPPGASLAFYDRIAAVHSALTSTRGNCLLDDPPRRAVSPRLRRAGMAGFAFSARATQQVSAFVITLLAARFLLPAEYGVYTLSVVFVMFIQMMTYTGFYHFIINDKAEDDAVLSTSFWLIVGLASGASGLIALAAPMLARVFDAPALGPVLLLLIAAQPLAAVSAWYTAALLRRRAMRAHYVIMFAQNLAALVGGAVLLWSWQSVMALVAFRYLRVLVGLVLYFAVSPDRPHLRFDPALARRAMRFASGLYGAKGMEFLSRYSADLLLGLMFSTAEAGLYRFGSRIATAATDIVTSTMQAFALTQFGAAARADGDLAAVLRRFTGTITLLTGGVAAVIVVLVDDVVTAFFDPAYLAAVAVAYAIAVRAAVKTGSVLIAPALAAAGRTGAVMSFATLSMVVSVAATFGAAPFGLVAVAWGQAAATMVLTFAGLWWLRRRTGMRIGGAVRAFAVAGALALTYGAVLELGVVWIGAAAGLSPVAEIWAGMALAAVLAVPTLFAGRALRVFTLGVFSG</sequence>
<keyword evidence="6 7" id="KW-0472">Membrane</keyword>
<dbReference type="Proteomes" id="UP000295701">
    <property type="component" value="Unassembled WGS sequence"/>
</dbReference>
<dbReference type="PANTHER" id="PTHR30250:SF10">
    <property type="entry name" value="LIPOPOLYSACCHARIDE BIOSYNTHESIS PROTEIN WZXC"/>
    <property type="match status" value="1"/>
</dbReference>
<evidence type="ECO:0000256" key="2">
    <source>
        <dbReference type="ARBA" id="ARBA00007430"/>
    </source>
</evidence>
<evidence type="ECO:0000256" key="7">
    <source>
        <dbReference type="SAM" id="Phobius"/>
    </source>
</evidence>
<evidence type="ECO:0000256" key="1">
    <source>
        <dbReference type="ARBA" id="ARBA00004651"/>
    </source>
</evidence>
<evidence type="ECO:0000313" key="9">
    <source>
        <dbReference type="Proteomes" id="UP000295701"/>
    </source>
</evidence>
<keyword evidence="9" id="KW-1185">Reference proteome</keyword>
<reference evidence="8 9" key="1">
    <citation type="submission" date="2019-03" db="EMBL/GenBank/DDBJ databases">
        <title>Primorskyibacter sp. SS33 isolated from sediments.</title>
        <authorList>
            <person name="Xunke S."/>
        </authorList>
    </citation>
    <scope>NUCLEOTIDE SEQUENCE [LARGE SCALE GENOMIC DNA]</scope>
    <source>
        <strain evidence="8 9">SS33</strain>
    </source>
</reference>
<feature type="transmembrane region" description="Helical" evidence="7">
    <location>
        <begin position="483"/>
        <end position="504"/>
    </location>
</feature>